<feature type="region of interest" description="Disordered" evidence="2">
    <location>
        <begin position="191"/>
        <end position="227"/>
    </location>
</feature>
<protein>
    <recommendedName>
        <fullName evidence="3">EF-hand domain-containing protein</fullName>
    </recommendedName>
</protein>
<feature type="domain" description="EF-hand" evidence="3">
    <location>
        <begin position="110"/>
        <end position="170"/>
    </location>
</feature>
<proteinExistence type="predicted"/>
<comment type="caution">
    <text evidence="4">The sequence shown here is derived from an EMBL/GenBank/DDBJ whole genome shotgun (WGS) entry which is preliminary data.</text>
</comment>
<dbReference type="PANTHER" id="PTHR23048">
    <property type="entry name" value="MYOSIN LIGHT CHAIN 1, 3"/>
    <property type="match status" value="1"/>
</dbReference>
<organism evidence="4 5">
    <name type="scientific">Euphydryas editha</name>
    <name type="common">Edith's checkerspot</name>
    <dbReference type="NCBI Taxonomy" id="104508"/>
    <lineage>
        <taxon>Eukaryota</taxon>
        <taxon>Metazoa</taxon>
        <taxon>Ecdysozoa</taxon>
        <taxon>Arthropoda</taxon>
        <taxon>Hexapoda</taxon>
        <taxon>Insecta</taxon>
        <taxon>Pterygota</taxon>
        <taxon>Neoptera</taxon>
        <taxon>Endopterygota</taxon>
        <taxon>Lepidoptera</taxon>
        <taxon>Glossata</taxon>
        <taxon>Ditrysia</taxon>
        <taxon>Papilionoidea</taxon>
        <taxon>Nymphalidae</taxon>
        <taxon>Nymphalinae</taxon>
        <taxon>Euphydryas</taxon>
    </lineage>
</organism>
<dbReference type="AlphaFoldDB" id="A0AAU9U548"/>
<dbReference type="GO" id="GO:0016460">
    <property type="term" value="C:myosin II complex"/>
    <property type="evidence" value="ECO:0007669"/>
    <property type="project" value="TreeGrafter"/>
</dbReference>
<dbReference type="EMBL" id="CAKOGL010000012">
    <property type="protein sequence ID" value="CAH2092917.1"/>
    <property type="molecule type" value="Genomic_DNA"/>
</dbReference>
<dbReference type="Pfam" id="PF13499">
    <property type="entry name" value="EF-hand_7"/>
    <property type="match status" value="1"/>
</dbReference>
<evidence type="ECO:0000313" key="4">
    <source>
        <dbReference type="EMBL" id="CAH2092917.1"/>
    </source>
</evidence>
<dbReference type="Proteomes" id="UP001153954">
    <property type="component" value="Unassembled WGS sequence"/>
</dbReference>
<evidence type="ECO:0000259" key="3">
    <source>
        <dbReference type="Pfam" id="PF13499"/>
    </source>
</evidence>
<keyword evidence="1" id="KW-0677">Repeat</keyword>
<dbReference type="FunFam" id="1.10.238.10:FF:000001">
    <property type="entry name" value="Calmodulin 1"/>
    <property type="match status" value="1"/>
</dbReference>
<dbReference type="Gene3D" id="1.10.238.10">
    <property type="entry name" value="EF-hand"/>
    <property type="match status" value="1"/>
</dbReference>
<dbReference type="SUPFAM" id="SSF47473">
    <property type="entry name" value="EF-hand"/>
    <property type="match status" value="1"/>
</dbReference>
<accession>A0AAU9U548</accession>
<dbReference type="InterPro" id="IPR011992">
    <property type="entry name" value="EF-hand-dom_pair"/>
</dbReference>
<dbReference type="PANTHER" id="PTHR23048:SF0">
    <property type="entry name" value="CALMODULIN LIKE 3"/>
    <property type="match status" value="1"/>
</dbReference>
<evidence type="ECO:0000313" key="5">
    <source>
        <dbReference type="Proteomes" id="UP001153954"/>
    </source>
</evidence>
<dbReference type="InterPro" id="IPR002048">
    <property type="entry name" value="EF_hand_dom"/>
</dbReference>
<evidence type="ECO:0000256" key="2">
    <source>
        <dbReference type="SAM" id="MobiDB-lite"/>
    </source>
</evidence>
<reference evidence="4" key="1">
    <citation type="submission" date="2022-03" db="EMBL/GenBank/DDBJ databases">
        <authorList>
            <person name="Tunstrom K."/>
        </authorList>
    </citation>
    <scope>NUCLEOTIDE SEQUENCE</scope>
</reference>
<dbReference type="InterPro" id="IPR050230">
    <property type="entry name" value="CALM/Myosin/TropC-like"/>
</dbReference>
<evidence type="ECO:0000256" key="1">
    <source>
        <dbReference type="ARBA" id="ARBA00022737"/>
    </source>
</evidence>
<dbReference type="GO" id="GO:0005509">
    <property type="term" value="F:calcium ion binding"/>
    <property type="evidence" value="ECO:0007669"/>
    <property type="project" value="InterPro"/>
</dbReference>
<keyword evidence="5" id="KW-1185">Reference proteome</keyword>
<gene>
    <name evidence="4" type="ORF">EEDITHA_LOCUS8634</name>
</gene>
<name>A0AAU9U548_EUPED</name>
<sequence length="227" mass="26745">MAVFNVLDPLQNVSLLFTEEQLADVIAWFDSNSKPYVIIEDEEPFSVITVEKLIQFLDLKKYHRRSFHYPSYAEIMNEIEKLKAGATRMITKDQFIYILNKWVLMPDIKNEIKLAFKVFDTEKRNFLEIDDIKMIVTRYADVFNENETRELLRDANVRGDGNVFYEDFVESLFSMAPELYQLKTEYLYENPDEDPTFFSEPVVEDKSPTPPPMQVEVKVPSKKVKKK</sequence>